<evidence type="ECO:0000256" key="1">
    <source>
        <dbReference type="SAM" id="MobiDB-lite"/>
    </source>
</evidence>
<feature type="compositionally biased region" description="Basic and acidic residues" evidence="1">
    <location>
        <begin position="58"/>
        <end position="79"/>
    </location>
</feature>
<gene>
    <name evidence="2" type="ORF">OsI_14452</name>
</gene>
<protein>
    <submittedName>
        <fullName evidence="2">Uncharacterized protein</fullName>
    </submittedName>
</protein>
<dbReference type="EMBL" id="CM000128">
    <property type="protein sequence ID" value="EEC76599.1"/>
    <property type="molecule type" value="Genomic_DNA"/>
</dbReference>
<feature type="compositionally biased region" description="Polar residues" evidence="1">
    <location>
        <begin position="35"/>
        <end position="56"/>
    </location>
</feature>
<reference evidence="2 3" key="1">
    <citation type="journal article" date="2005" name="PLoS Biol.">
        <title>The genomes of Oryza sativa: a history of duplications.</title>
        <authorList>
            <person name="Yu J."/>
            <person name="Wang J."/>
            <person name="Lin W."/>
            <person name="Li S."/>
            <person name="Li H."/>
            <person name="Zhou J."/>
            <person name="Ni P."/>
            <person name="Dong W."/>
            <person name="Hu S."/>
            <person name="Zeng C."/>
            <person name="Zhang J."/>
            <person name="Zhang Y."/>
            <person name="Li R."/>
            <person name="Xu Z."/>
            <person name="Li S."/>
            <person name="Li X."/>
            <person name="Zheng H."/>
            <person name="Cong L."/>
            <person name="Lin L."/>
            <person name="Yin J."/>
            <person name="Geng J."/>
            <person name="Li G."/>
            <person name="Shi J."/>
            <person name="Liu J."/>
            <person name="Lv H."/>
            <person name="Li J."/>
            <person name="Wang J."/>
            <person name="Deng Y."/>
            <person name="Ran L."/>
            <person name="Shi X."/>
            <person name="Wang X."/>
            <person name="Wu Q."/>
            <person name="Li C."/>
            <person name="Ren X."/>
            <person name="Wang J."/>
            <person name="Wang X."/>
            <person name="Li D."/>
            <person name="Liu D."/>
            <person name="Zhang X."/>
            <person name="Ji Z."/>
            <person name="Zhao W."/>
            <person name="Sun Y."/>
            <person name="Zhang Z."/>
            <person name="Bao J."/>
            <person name="Han Y."/>
            <person name="Dong L."/>
            <person name="Ji J."/>
            <person name="Chen P."/>
            <person name="Wu S."/>
            <person name="Liu J."/>
            <person name="Xiao Y."/>
            <person name="Bu D."/>
            <person name="Tan J."/>
            <person name="Yang L."/>
            <person name="Ye C."/>
            <person name="Zhang J."/>
            <person name="Xu J."/>
            <person name="Zhou Y."/>
            <person name="Yu Y."/>
            <person name="Zhang B."/>
            <person name="Zhuang S."/>
            <person name="Wei H."/>
            <person name="Liu B."/>
            <person name="Lei M."/>
            <person name="Yu H."/>
            <person name="Li Y."/>
            <person name="Xu H."/>
            <person name="Wei S."/>
            <person name="He X."/>
            <person name="Fang L."/>
            <person name="Zhang Z."/>
            <person name="Zhang Y."/>
            <person name="Huang X."/>
            <person name="Su Z."/>
            <person name="Tong W."/>
            <person name="Li J."/>
            <person name="Tong Z."/>
            <person name="Li S."/>
            <person name="Ye J."/>
            <person name="Wang L."/>
            <person name="Fang L."/>
            <person name="Lei T."/>
            <person name="Chen C."/>
            <person name="Chen H."/>
            <person name="Xu Z."/>
            <person name="Li H."/>
            <person name="Huang H."/>
            <person name="Zhang F."/>
            <person name="Xu H."/>
            <person name="Li N."/>
            <person name="Zhao C."/>
            <person name="Li S."/>
            <person name="Dong L."/>
            <person name="Huang Y."/>
            <person name="Li L."/>
            <person name="Xi Y."/>
            <person name="Qi Q."/>
            <person name="Li W."/>
            <person name="Zhang B."/>
            <person name="Hu W."/>
            <person name="Zhang Y."/>
            <person name="Tian X."/>
            <person name="Jiao Y."/>
            <person name="Liang X."/>
            <person name="Jin J."/>
            <person name="Gao L."/>
            <person name="Zheng W."/>
            <person name="Hao B."/>
            <person name="Liu S."/>
            <person name="Wang W."/>
            <person name="Yuan L."/>
            <person name="Cao M."/>
            <person name="McDermott J."/>
            <person name="Samudrala R."/>
            <person name="Wang J."/>
            <person name="Wong G.K."/>
            <person name="Yang H."/>
        </authorList>
    </citation>
    <scope>NUCLEOTIDE SEQUENCE [LARGE SCALE GENOMIC DNA]</scope>
    <source>
        <strain evidence="3">cv. 93-11</strain>
    </source>
</reference>
<accession>B8AP75</accession>
<feature type="compositionally biased region" description="Basic and acidic residues" evidence="1">
    <location>
        <begin position="21"/>
        <end position="33"/>
    </location>
</feature>
<keyword evidence="3" id="KW-1185">Reference proteome</keyword>
<sequence>MPTFYVNTNGSIAIGTGCASEEAHGRWEGEAARSRSWSSTGPSCPSTSARSKSSSVMLDHRVAEELTGRERERWCRGVDEGASSQDGRPDGGGRRGARTAAIGRPCSELRKKCSRAIEASTIIRVVGKQTWGEAARENGGNGSPVMGTKQWKRRDEIHSIFWPARQEKHAKNPFD</sequence>
<name>B8AP75_ORYSI</name>
<dbReference type="HOGENOM" id="CLU_1535013_0_0_1"/>
<feature type="region of interest" description="Disordered" evidence="1">
    <location>
        <begin position="20"/>
        <end position="99"/>
    </location>
</feature>
<dbReference type="Proteomes" id="UP000007015">
    <property type="component" value="Chromosome 3"/>
</dbReference>
<proteinExistence type="predicted"/>
<dbReference type="Gramene" id="BGIOSGA009381-TA">
    <property type="protein sequence ID" value="BGIOSGA009381-PA"/>
    <property type="gene ID" value="BGIOSGA009381"/>
</dbReference>
<evidence type="ECO:0000313" key="3">
    <source>
        <dbReference type="Proteomes" id="UP000007015"/>
    </source>
</evidence>
<dbReference type="AlphaFoldDB" id="B8AP75"/>
<evidence type="ECO:0000313" key="2">
    <source>
        <dbReference type="EMBL" id="EEC76599.1"/>
    </source>
</evidence>
<organism evidence="2 3">
    <name type="scientific">Oryza sativa subsp. indica</name>
    <name type="common">Rice</name>
    <dbReference type="NCBI Taxonomy" id="39946"/>
    <lineage>
        <taxon>Eukaryota</taxon>
        <taxon>Viridiplantae</taxon>
        <taxon>Streptophyta</taxon>
        <taxon>Embryophyta</taxon>
        <taxon>Tracheophyta</taxon>
        <taxon>Spermatophyta</taxon>
        <taxon>Magnoliopsida</taxon>
        <taxon>Liliopsida</taxon>
        <taxon>Poales</taxon>
        <taxon>Poaceae</taxon>
        <taxon>BOP clade</taxon>
        <taxon>Oryzoideae</taxon>
        <taxon>Oryzeae</taxon>
        <taxon>Oryzinae</taxon>
        <taxon>Oryza</taxon>
        <taxon>Oryza sativa</taxon>
    </lineage>
</organism>